<dbReference type="GO" id="GO:0005634">
    <property type="term" value="C:nucleus"/>
    <property type="evidence" value="ECO:0007669"/>
    <property type="project" value="TreeGrafter"/>
</dbReference>
<evidence type="ECO:0000313" key="8">
    <source>
        <dbReference type="EMBL" id="KAF6057410.1"/>
    </source>
</evidence>
<keyword evidence="2 4" id="KW-0697">Rotamase</keyword>
<dbReference type="AlphaFoldDB" id="A0A8X7NQC1"/>
<dbReference type="Pfam" id="PF00397">
    <property type="entry name" value="WW"/>
    <property type="match status" value="1"/>
</dbReference>
<reference evidence="8" key="1">
    <citation type="submission" date="2020-03" db="EMBL/GenBank/DDBJ databases">
        <title>FDA dAtabase for Regulatory Grade micrObial Sequences (FDA-ARGOS): Supporting development and validation of Infectious Disease Dx tests.</title>
        <authorList>
            <person name="Campos J."/>
            <person name="Goldberg B."/>
            <person name="Tallon L."/>
            <person name="Sadzewicz L."/>
            <person name="Vavikolanu K."/>
            <person name="Mehta A."/>
            <person name="Aluvathingal J."/>
            <person name="Nadendla S."/>
            <person name="Nandy P."/>
            <person name="Geyer C."/>
            <person name="Yan Y."/>
            <person name="Sichtig H."/>
        </authorList>
    </citation>
    <scope>NUCLEOTIDE SEQUENCE [LARGE SCALE GENOMIC DNA]</scope>
    <source>
        <strain evidence="8">FDAARGOS_652</strain>
    </source>
</reference>
<evidence type="ECO:0000256" key="5">
    <source>
        <dbReference type="RuleBase" id="RU363014"/>
    </source>
</evidence>
<dbReference type="PANTHER" id="PTHR10657:SF4">
    <property type="entry name" value="PEPTIDYL-PROLYL CIS-TRANS ISOMERASE-RELATED"/>
    <property type="match status" value="1"/>
</dbReference>
<evidence type="ECO:0000256" key="1">
    <source>
        <dbReference type="ARBA" id="ARBA00000971"/>
    </source>
</evidence>
<evidence type="ECO:0000259" key="6">
    <source>
        <dbReference type="PROSITE" id="PS50020"/>
    </source>
</evidence>
<dbReference type="Gene3D" id="3.10.50.40">
    <property type="match status" value="1"/>
</dbReference>
<dbReference type="OrthoDB" id="2530521at2759"/>
<evidence type="ECO:0000313" key="9">
    <source>
        <dbReference type="Proteomes" id="UP000590412"/>
    </source>
</evidence>
<feature type="domain" description="WW" evidence="6">
    <location>
        <begin position="5"/>
        <end position="39"/>
    </location>
</feature>
<comment type="catalytic activity">
    <reaction evidence="1 5">
        <text>[protein]-peptidylproline (omega=180) = [protein]-peptidylproline (omega=0)</text>
        <dbReference type="Rhea" id="RHEA:16237"/>
        <dbReference type="Rhea" id="RHEA-COMP:10747"/>
        <dbReference type="Rhea" id="RHEA-COMP:10748"/>
        <dbReference type="ChEBI" id="CHEBI:83833"/>
        <dbReference type="ChEBI" id="CHEBI:83834"/>
        <dbReference type="EC" id="5.2.1.8"/>
    </reaction>
</comment>
<gene>
    <name evidence="8" type="ORF">FOB60_001965</name>
</gene>
<dbReference type="GO" id="GO:0000122">
    <property type="term" value="P:negative regulation of transcription by RNA polymerase II"/>
    <property type="evidence" value="ECO:0007669"/>
    <property type="project" value="EnsemblFungi"/>
</dbReference>
<evidence type="ECO:0000256" key="3">
    <source>
        <dbReference type="ARBA" id="ARBA00023235"/>
    </source>
</evidence>
<dbReference type="GO" id="GO:2000059">
    <property type="term" value="P:negative regulation of ubiquitin-dependent protein catabolic process"/>
    <property type="evidence" value="ECO:0007669"/>
    <property type="project" value="EnsemblFungi"/>
</dbReference>
<dbReference type="GO" id="GO:0006369">
    <property type="term" value="P:termination of RNA polymerase II transcription"/>
    <property type="evidence" value="ECO:0007669"/>
    <property type="project" value="EnsemblFungi"/>
</dbReference>
<dbReference type="PROSITE" id="PS50020">
    <property type="entry name" value="WW_DOMAIN_2"/>
    <property type="match status" value="1"/>
</dbReference>
<dbReference type="GO" id="GO:2000749">
    <property type="term" value="P:positive regulation of rDNA heterochromatin formation"/>
    <property type="evidence" value="ECO:0007669"/>
    <property type="project" value="EnsemblFungi"/>
</dbReference>
<dbReference type="Pfam" id="PF00639">
    <property type="entry name" value="Rotamase"/>
    <property type="match status" value="1"/>
</dbReference>
<proteinExistence type="predicted"/>
<dbReference type="PROSITE" id="PS01159">
    <property type="entry name" value="WW_DOMAIN_1"/>
    <property type="match status" value="1"/>
</dbReference>
<dbReference type="InterPro" id="IPR046357">
    <property type="entry name" value="PPIase_dom_sf"/>
</dbReference>
<dbReference type="EMBL" id="JABWAB010000003">
    <property type="protein sequence ID" value="KAF6057410.1"/>
    <property type="molecule type" value="Genomic_DNA"/>
</dbReference>
<evidence type="ECO:0000259" key="7">
    <source>
        <dbReference type="PROSITE" id="PS50198"/>
    </source>
</evidence>
<feature type="domain" description="PpiC" evidence="7">
    <location>
        <begin position="64"/>
        <end position="175"/>
    </location>
</feature>
<evidence type="ECO:0000256" key="4">
    <source>
        <dbReference type="PROSITE-ProRule" id="PRU00278"/>
    </source>
</evidence>
<dbReference type="SUPFAM" id="SSF51045">
    <property type="entry name" value="WW domain"/>
    <property type="match status" value="1"/>
</dbReference>
<dbReference type="SMART" id="SM00456">
    <property type="entry name" value="WW"/>
    <property type="match status" value="1"/>
</dbReference>
<dbReference type="Gene3D" id="2.20.70.10">
    <property type="match status" value="1"/>
</dbReference>
<dbReference type="GO" id="GO:0003755">
    <property type="term" value="F:peptidyl-prolyl cis-trans isomerase activity"/>
    <property type="evidence" value="ECO:0007669"/>
    <property type="project" value="UniProtKB-UniRule"/>
</dbReference>
<dbReference type="GO" id="GO:0045899">
    <property type="term" value="P:positive regulation of RNA polymerase II transcription preinitiation complex assembly"/>
    <property type="evidence" value="ECO:0007669"/>
    <property type="project" value="EnsemblFungi"/>
</dbReference>
<dbReference type="GO" id="GO:0005829">
    <property type="term" value="C:cytosol"/>
    <property type="evidence" value="ECO:0007669"/>
    <property type="project" value="TreeGrafter"/>
</dbReference>
<sequence>MSLTTGLPPNWTIKVSKTHDKEYFLNQATKESSWDPPYGTDTDALKDYLRKFKENGRKPVINKDGKIRASHILTKHKNSRNPKSWRNPEITITREEAIQISREHLSKLLKGEATFNELAETDSDCSSHGRAGDLGFFGKKEMQPAFESAAFNLHVGELSDLVETDSGIHIIHRTG</sequence>
<dbReference type="PANTHER" id="PTHR10657">
    <property type="entry name" value="PEPTIDYL-PROLYL CIS-TRANS ISOMERASE"/>
    <property type="match status" value="1"/>
</dbReference>
<evidence type="ECO:0000256" key="2">
    <source>
        <dbReference type="ARBA" id="ARBA00023110"/>
    </source>
</evidence>
<protein>
    <recommendedName>
        <fullName evidence="5">Peptidyl-prolyl cis-trans isomerase</fullName>
        <ecNumber evidence="5">5.2.1.8</ecNumber>
    </recommendedName>
</protein>
<dbReference type="InterPro" id="IPR051370">
    <property type="entry name" value="PPIase_Pin1"/>
</dbReference>
<dbReference type="InterPro" id="IPR036020">
    <property type="entry name" value="WW_dom_sf"/>
</dbReference>
<dbReference type="Proteomes" id="UP000590412">
    <property type="component" value="Unassembled WGS sequence"/>
</dbReference>
<dbReference type="FunFam" id="3.10.50.40:FF:000026">
    <property type="entry name" value="Peptidyl-prolyl cis-trans isomerase"/>
    <property type="match status" value="1"/>
</dbReference>
<dbReference type="InterPro" id="IPR000297">
    <property type="entry name" value="PPIase_PpiC"/>
</dbReference>
<keyword evidence="3 4" id="KW-0413">Isomerase</keyword>
<dbReference type="GO" id="GO:0000993">
    <property type="term" value="F:RNA polymerase II complex binding"/>
    <property type="evidence" value="ECO:0007669"/>
    <property type="project" value="EnsemblFungi"/>
</dbReference>
<accession>A0A8X7NQC1</accession>
<comment type="caution">
    <text evidence="8">The sequence shown here is derived from an EMBL/GenBank/DDBJ whole genome shotgun (WGS) entry which is preliminary data.</text>
</comment>
<dbReference type="CDD" id="cd00201">
    <property type="entry name" value="WW"/>
    <property type="match status" value="1"/>
</dbReference>
<organism evidence="8 9">
    <name type="scientific">Candida parapsilosis</name>
    <name type="common">Yeast</name>
    <dbReference type="NCBI Taxonomy" id="5480"/>
    <lineage>
        <taxon>Eukaryota</taxon>
        <taxon>Fungi</taxon>
        <taxon>Dikarya</taxon>
        <taxon>Ascomycota</taxon>
        <taxon>Saccharomycotina</taxon>
        <taxon>Pichiomycetes</taxon>
        <taxon>Debaryomycetaceae</taxon>
        <taxon>Candida/Lodderomyces clade</taxon>
        <taxon>Candida</taxon>
    </lineage>
</organism>
<dbReference type="SUPFAM" id="SSF54534">
    <property type="entry name" value="FKBP-like"/>
    <property type="match status" value="1"/>
</dbReference>
<dbReference type="EC" id="5.2.1.8" evidence="5"/>
<dbReference type="InterPro" id="IPR001202">
    <property type="entry name" value="WW_dom"/>
</dbReference>
<dbReference type="PROSITE" id="PS50198">
    <property type="entry name" value="PPIC_PPIASE_2"/>
    <property type="match status" value="1"/>
</dbReference>
<name>A0A8X7NQC1_CANPA</name>